<evidence type="ECO:0000256" key="4">
    <source>
        <dbReference type="ARBA" id="ARBA00023163"/>
    </source>
</evidence>
<keyword evidence="9" id="KW-1185">Reference proteome</keyword>
<keyword evidence="1 5" id="KW-0597">Phosphoprotein</keyword>
<dbReference type="CDD" id="cd17535">
    <property type="entry name" value="REC_NarL-like"/>
    <property type="match status" value="1"/>
</dbReference>
<feature type="modified residue" description="4-aspartylphosphate" evidence="5">
    <location>
        <position position="77"/>
    </location>
</feature>
<dbReference type="SMART" id="SM00448">
    <property type="entry name" value="REC"/>
    <property type="match status" value="1"/>
</dbReference>
<name>A0ABT9R1Q7_9ACTN</name>
<dbReference type="PANTHER" id="PTHR43214">
    <property type="entry name" value="TWO-COMPONENT RESPONSE REGULATOR"/>
    <property type="match status" value="1"/>
</dbReference>
<dbReference type="InterPro" id="IPR011006">
    <property type="entry name" value="CheY-like_superfamily"/>
</dbReference>
<dbReference type="PROSITE" id="PS50043">
    <property type="entry name" value="HTH_LUXR_2"/>
    <property type="match status" value="1"/>
</dbReference>
<reference evidence="8 9" key="1">
    <citation type="submission" date="2023-07" db="EMBL/GenBank/DDBJ databases">
        <title>Sequencing the genomes of 1000 actinobacteria strains.</title>
        <authorList>
            <person name="Klenk H.-P."/>
        </authorList>
    </citation>
    <scope>NUCLEOTIDE SEQUENCE [LARGE SCALE GENOMIC DNA]</scope>
    <source>
        <strain evidence="8 9">DSM 44109</strain>
    </source>
</reference>
<dbReference type="Proteomes" id="UP001230426">
    <property type="component" value="Unassembled WGS sequence"/>
</dbReference>
<dbReference type="InterPro" id="IPR016032">
    <property type="entry name" value="Sig_transdc_resp-reg_C-effctor"/>
</dbReference>
<evidence type="ECO:0000313" key="8">
    <source>
        <dbReference type="EMBL" id="MDP9863147.1"/>
    </source>
</evidence>
<evidence type="ECO:0000259" key="6">
    <source>
        <dbReference type="PROSITE" id="PS50043"/>
    </source>
</evidence>
<keyword evidence="3 8" id="KW-0238">DNA-binding</keyword>
<accession>A0ABT9R1Q7</accession>
<dbReference type="EMBL" id="JAUSRB010000002">
    <property type="protein sequence ID" value="MDP9863147.1"/>
    <property type="molecule type" value="Genomic_DNA"/>
</dbReference>
<dbReference type="PANTHER" id="PTHR43214:SF24">
    <property type="entry name" value="TRANSCRIPTIONAL REGULATORY PROTEIN NARL-RELATED"/>
    <property type="match status" value="1"/>
</dbReference>
<sequence>MSPSHPPAPADSGTFGAGAAGAGGIGILIADDQAMIRAGLRLVIDSQPDLSVLGEASDGEHAVERVRSLRPDVVLLDIEMPRMNGLEAARRILAMPHPPRVIMLTTYDTDENLDSSLHAGVSGFLLKASPPEHLFAAVRSAARGDVLLDPAVTGRVVDAYRRTAPPAPRATGLTAREEQVLRLVAQGLSNAEIAGTLFITEATVSTHINRLLAKLALRDRAQAVRYAYESGIVRPGGPLDGRSG</sequence>
<dbReference type="SUPFAM" id="SSF52172">
    <property type="entry name" value="CheY-like"/>
    <property type="match status" value="1"/>
</dbReference>
<keyword evidence="4" id="KW-0804">Transcription</keyword>
<evidence type="ECO:0000259" key="7">
    <source>
        <dbReference type="PROSITE" id="PS50110"/>
    </source>
</evidence>
<protein>
    <submittedName>
        <fullName evidence="8">DNA-binding NarL/FixJ family response regulator</fullName>
    </submittedName>
</protein>
<dbReference type="GO" id="GO:0003677">
    <property type="term" value="F:DNA binding"/>
    <property type="evidence" value="ECO:0007669"/>
    <property type="project" value="UniProtKB-KW"/>
</dbReference>
<evidence type="ECO:0000256" key="1">
    <source>
        <dbReference type="ARBA" id="ARBA00022553"/>
    </source>
</evidence>
<feature type="domain" description="HTH luxR-type" evidence="6">
    <location>
        <begin position="166"/>
        <end position="231"/>
    </location>
</feature>
<dbReference type="RefSeq" id="WP_306859796.1">
    <property type="nucleotide sequence ID" value="NZ_JAUSRB010000002.1"/>
</dbReference>
<dbReference type="InterPro" id="IPR001789">
    <property type="entry name" value="Sig_transdc_resp-reg_receiver"/>
</dbReference>
<dbReference type="InterPro" id="IPR039420">
    <property type="entry name" value="WalR-like"/>
</dbReference>
<dbReference type="Gene3D" id="3.40.50.2300">
    <property type="match status" value="1"/>
</dbReference>
<dbReference type="CDD" id="cd06170">
    <property type="entry name" value="LuxR_C_like"/>
    <property type="match status" value="1"/>
</dbReference>
<evidence type="ECO:0000313" key="9">
    <source>
        <dbReference type="Proteomes" id="UP001230426"/>
    </source>
</evidence>
<dbReference type="PRINTS" id="PR00038">
    <property type="entry name" value="HTHLUXR"/>
</dbReference>
<dbReference type="SUPFAM" id="SSF46894">
    <property type="entry name" value="C-terminal effector domain of the bipartite response regulators"/>
    <property type="match status" value="1"/>
</dbReference>
<evidence type="ECO:0000256" key="2">
    <source>
        <dbReference type="ARBA" id="ARBA00023015"/>
    </source>
</evidence>
<keyword evidence="2" id="KW-0805">Transcription regulation</keyword>
<evidence type="ECO:0000256" key="5">
    <source>
        <dbReference type="PROSITE-ProRule" id="PRU00169"/>
    </source>
</evidence>
<dbReference type="InterPro" id="IPR058245">
    <property type="entry name" value="NreC/VraR/RcsB-like_REC"/>
</dbReference>
<dbReference type="PROSITE" id="PS00622">
    <property type="entry name" value="HTH_LUXR_1"/>
    <property type="match status" value="1"/>
</dbReference>
<dbReference type="InterPro" id="IPR000792">
    <property type="entry name" value="Tscrpt_reg_LuxR_C"/>
</dbReference>
<gene>
    <name evidence="8" type="ORF">J2S55_002413</name>
</gene>
<dbReference type="Pfam" id="PF00196">
    <property type="entry name" value="GerE"/>
    <property type="match status" value="1"/>
</dbReference>
<feature type="domain" description="Response regulatory" evidence="7">
    <location>
        <begin position="26"/>
        <end position="142"/>
    </location>
</feature>
<dbReference type="Pfam" id="PF00072">
    <property type="entry name" value="Response_reg"/>
    <property type="match status" value="1"/>
</dbReference>
<evidence type="ECO:0000256" key="3">
    <source>
        <dbReference type="ARBA" id="ARBA00023125"/>
    </source>
</evidence>
<dbReference type="PROSITE" id="PS50110">
    <property type="entry name" value="RESPONSE_REGULATORY"/>
    <property type="match status" value="1"/>
</dbReference>
<dbReference type="SMART" id="SM00421">
    <property type="entry name" value="HTH_LUXR"/>
    <property type="match status" value="1"/>
</dbReference>
<comment type="caution">
    <text evidence="8">The sequence shown here is derived from an EMBL/GenBank/DDBJ whole genome shotgun (WGS) entry which is preliminary data.</text>
</comment>
<proteinExistence type="predicted"/>
<organism evidence="8 9">
    <name type="scientific">Streptosporangium brasiliense</name>
    <dbReference type="NCBI Taxonomy" id="47480"/>
    <lineage>
        <taxon>Bacteria</taxon>
        <taxon>Bacillati</taxon>
        <taxon>Actinomycetota</taxon>
        <taxon>Actinomycetes</taxon>
        <taxon>Streptosporangiales</taxon>
        <taxon>Streptosporangiaceae</taxon>
        <taxon>Streptosporangium</taxon>
    </lineage>
</organism>